<comment type="caution">
    <text evidence="2">The sequence shown here is derived from an EMBL/GenBank/DDBJ whole genome shotgun (WGS) entry which is preliminary data.</text>
</comment>
<evidence type="ECO:0000313" key="2">
    <source>
        <dbReference type="EMBL" id="MCS4555608.1"/>
    </source>
</evidence>
<gene>
    <name evidence="2" type="ORF">L9G74_04100</name>
</gene>
<organism evidence="2 3">
    <name type="scientific">Shewanella electrica</name>
    <dbReference type="NCBI Taxonomy" id="515560"/>
    <lineage>
        <taxon>Bacteria</taxon>
        <taxon>Pseudomonadati</taxon>
        <taxon>Pseudomonadota</taxon>
        <taxon>Gammaproteobacteria</taxon>
        <taxon>Alteromonadales</taxon>
        <taxon>Shewanellaceae</taxon>
        <taxon>Shewanella</taxon>
    </lineage>
</organism>
<keyword evidence="3" id="KW-1185">Reference proteome</keyword>
<dbReference type="EMBL" id="JAKOGG010000002">
    <property type="protein sequence ID" value="MCS4555608.1"/>
    <property type="molecule type" value="Genomic_DNA"/>
</dbReference>
<proteinExistence type="predicted"/>
<reference evidence="3" key="1">
    <citation type="submission" date="2023-07" db="EMBL/GenBank/DDBJ databases">
        <title>Shewanella mangrovi sp. nov., an acetaldehyde- degrading bacterium isolated from mangrove sediment.</title>
        <authorList>
            <person name="Liu Y."/>
        </authorList>
    </citation>
    <scope>NUCLEOTIDE SEQUENCE [LARGE SCALE GENOMIC DNA]</scope>
    <source>
        <strain evidence="3">C32</strain>
    </source>
</reference>
<evidence type="ECO:0008006" key="4">
    <source>
        <dbReference type="Google" id="ProtNLM"/>
    </source>
</evidence>
<evidence type="ECO:0000256" key="1">
    <source>
        <dbReference type="SAM" id="Phobius"/>
    </source>
</evidence>
<accession>A0ABT2FH85</accession>
<evidence type="ECO:0000313" key="3">
    <source>
        <dbReference type="Proteomes" id="UP001201549"/>
    </source>
</evidence>
<protein>
    <recommendedName>
        <fullName evidence="4">DUF3137 domain-containing protein</fullName>
    </recommendedName>
</protein>
<dbReference type="Proteomes" id="UP001201549">
    <property type="component" value="Unassembled WGS sequence"/>
</dbReference>
<dbReference type="RefSeq" id="WP_238895002.1">
    <property type="nucleotide sequence ID" value="NZ_JAKOGG010000002.1"/>
</dbReference>
<feature type="transmembrane region" description="Helical" evidence="1">
    <location>
        <begin position="109"/>
        <end position="127"/>
    </location>
</feature>
<name>A0ABT2FH85_9GAMM</name>
<keyword evidence="1" id="KW-1133">Transmembrane helix</keyword>
<keyword evidence="1" id="KW-0812">Transmembrane</keyword>
<sequence length="367" mass="42583">MTEPSITGIKRLFCNPQNAQVNLLLKSMKQDLRQVKDEQALYRLMHPALSFKGKIAYNNTLQWWLVAISILLLVLFYFLTQGLPLFQMLPEWAAEPAWNAWYFLHQLPLGPWSPCVLLLVVAVFIIISRRSRLNGLTQAIWQKNLLLDNQLTEVNCAPETQADAYKLRFREFHRGNHKQSIDRLYRGHHQGEQHQFDFEAFDFHYVDKHTTTTTDSKGRTSTRTTYTHYHRYGIILPFGYVKDLSVLGYSSSGHRGTKWQPASLDFRRAFTARAEEEMTAARFFKPVVVEILLDLKDAVRQVNLEFNHQGDLCITVADADLLSTNCPVSLDEPQQLLKLLKEQTRLEKLDKLLNVTHKLMVYNDSNF</sequence>
<feature type="transmembrane region" description="Helical" evidence="1">
    <location>
        <begin position="61"/>
        <end position="79"/>
    </location>
</feature>
<keyword evidence="1" id="KW-0472">Membrane</keyword>